<name>A0A814EMK5_9BILA</name>
<feature type="compositionally biased region" description="Basic and acidic residues" evidence="1">
    <location>
        <begin position="73"/>
        <end position="83"/>
    </location>
</feature>
<evidence type="ECO:0000313" key="3">
    <source>
        <dbReference type="Proteomes" id="UP000663879"/>
    </source>
</evidence>
<protein>
    <submittedName>
        <fullName evidence="2">Uncharacterized protein</fullName>
    </submittedName>
</protein>
<sequence>MGESSNWCCFGAGIGIGAMKPGPAVLSATILAAGTTVGTATVAGGLIGYYLDSEKVVSEDNQPALQENRNRRRTNEDENRRENTNSNRNSNRNRTKTREDHERHGTNEQSIRTNQRFQEDIELAIALSLSETEQQKKQNSNDEQIKLKKTR</sequence>
<comment type="caution">
    <text evidence="2">The sequence shown here is derived from an EMBL/GenBank/DDBJ whole genome shotgun (WGS) entry which is preliminary data.</text>
</comment>
<dbReference type="AlphaFoldDB" id="A0A814EMK5"/>
<feature type="compositionally biased region" description="Basic and acidic residues" evidence="1">
    <location>
        <begin position="96"/>
        <end position="106"/>
    </location>
</feature>
<evidence type="ECO:0000256" key="1">
    <source>
        <dbReference type="SAM" id="MobiDB-lite"/>
    </source>
</evidence>
<keyword evidence="3" id="KW-1185">Reference proteome</keyword>
<feature type="compositionally biased region" description="Basic and acidic residues" evidence="1">
    <location>
        <begin position="133"/>
        <end position="151"/>
    </location>
</feature>
<accession>A0A814EMK5</accession>
<dbReference type="EMBL" id="CAJNOC010003137">
    <property type="protein sequence ID" value="CAF0969317.1"/>
    <property type="molecule type" value="Genomic_DNA"/>
</dbReference>
<reference evidence="2" key="1">
    <citation type="submission" date="2021-02" db="EMBL/GenBank/DDBJ databases">
        <authorList>
            <person name="Nowell W R."/>
        </authorList>
    </citation>
    <scope>NUCLEOTIDE SEQUENCE</scope>
    <source>
        <strain evidence="2">Ploen Becks lab</strain>
    </source>
</reference>
<gene>
    <name evidence="2" type="ORF">OXX778_LOCUS14835</name>
</gene>
<dbReference type="Proteomes" id="UP000663879">
    <property type="component" value="Unassembled WGS sequence"/>
</dbReference>
<feature type="region of interest" description="Disordered" evidence="1">
    <location>
        <begin position="129"/>
        <end position="151"/>
    </location>
</feature>
<organism evidence="2 3">
    <name type="scientific">Brachionus calyciflorus</name>
    <dbReference type="NCBI Taxonomy" id="104777"/>
    <lineage>
        <taxon>Eukaryota</taxon>
        <taxon>Metazoa</taxon>
        <taxon>Spiralia</taxon>
        <taxon>Gnathifera</taxon>
        <taxon>Rotifera</taxon>
        <taxon>Eurotatoria</taxon>
        <taxon>Monogononta</taxon>
        <taxon>Pseudotrocha</taxon>
        <taxon>Ploima</taxon>
        <taxon>Brachionidae</taxon>
        <taxon>Brachionus</taxon>
    </lineage>
</organism>
<dbReference type="InterPro" id="IPR003903">
    <property type="entry name" value="UIM_dom"/>
</dbReference>
<dbReference type="PROSITE" id="PS50330">
    <property type="entry name" value="UIM"/>
    <property type="match status" value="1"/>
</dbReference>
<feature type="region of interest" description="Disordered" evidence="1">
    <location>
        <begin position="57"/>
        <end position="117"/>
    </location>
</feature>
<proteinExistence type="predicted"/>
<evidence type="ECO:0000313" key="2">
    <source>
        <dbReference type="EMBL" id="CAF0969317.1"/>
    </source>
</evidence>
<feature type="compositionally biased region" description="Polar residues" evidence="1">
    <location>
        <begin position="107"/>
        <end position="116"/>
    </location>
</feature>